<dbReference type="Proteomes" id="UP000196074">
    <property type="component" value="Unassembled WGS sequence"/>
</dbReference>
<evidence type="ECO:0000256" key="4">
    <source>
        <dbReference type="ARBA" id="ARBA00022692"/>
    </source>
</evidence>
<feature type="transmembrane region" description="Helical" evidence="9">
    <location>
        <begin position="513"/>
        <end position="531"/>
    </location>
</feature>
<keyword evidence="6" id="KW-0406">Ion transport</keyword>
<name>A0A1Y4R3I6_9ENTE</name>
<keyword evidence="4 9" id="KW-0812">Transmembrane</keyword>
<organism evidence="11 12">
    <name type="scientific">Enterococcus cecorum</name>
    <dbReference type="NCBI Taxonomy" id="44008"/>
    <lineage>
        <taxon>Bacteria</taxon>
        <taxon>Bacillati</taxon>
        <taxon>Bacillota</taxon>
        <taxon>Bacilli</taxon>
        <taxon>Lactobacillales</taxon>
        <taxon>Enterococcaceae</taxon>
        <taxon>Enterococcus</taxon>
    </lineage>
</organism>
<keyword evidence="8" id="KW-0175">Coiled coil</keyword>
<comment type="caution">
    <text evidence="11">The sequence shown here is derived from an EMBL/GenBank/DDBJ whole genome shotgun (WGS) entry which is preliminary data.</text>
</comment>
<dbReference type="EMBL" id="JAXOGL010000002">
    <property type="protein sequence ID" value="MDZ5597027.1"/>
    <property type="molecule type" value="Genomic_DNA"/>
</dbReference>
<feature type="transmembrane region" description="Helical" evidence="9">
    <location>
        <begin position="566"/>
        <end position="587"/>
    </location>
</feature>
<feature type="transmembrane region" description="Helical" evidence="9">
    <location>
        <begin position="369"/>
        <end position="399"/>
    </location>
</feature>
<accession>A0A1Y4R3I6</accession>
<feature type="coiled-coil region" evidence="8">
    <location>
        <begin position="231"/>
        <end position="258"/>
    </location>
</feature>
<evidence type="ECO:0000256" key="5">
    <source>
        <dbReference type="ARBA" id="ARBA00022989"/>
    </source>
</evidence>
<evidence type="ECO:0000256" key="9">
    <source>
        <dbReference type="SAM" id="Phobius"/>
    </source>
</evidence>
<comment type="subcellular location">
    <subcellularLocation>
        <location evidence="1">Membrane</location>
        <topology evidence="1">Multi-pass membrane protein</topology>
    </subcellularLocation>
</comment>
<evidence type="ECO:0000256" key="3">
    <source>
        <dbReference type="ARBA" id="ARBA00022448"/>
    </source>
</evidence>
<evidence type="ECO:0000313" key="11">
    <source>
        <dbReference type="EMBL" id="OUQ11651.1"/>
    </source>
</evidence>
<dbReference type="InterPro" id="IPR002490">
    <property type="entry name" value="V-ATPase_116kDa_su"/>
</dbReference>
<dbReference type="GO" id="GO:0016471">
    <property type="term" value="C:vacuolar proton-transporting V-type ATPase complex"/>
    <property type="evidence" value="ECO:0007669"/>
    <property type="project" value="TreeGrafter"/>
</dbReference>
<feature type="transmembrane region" description="Helical" evidence="9">
    <location>
        <begin position="485"/>
        <end position="507"/>
    </location>
</feature>
<evidence type="ECO:0000313" key="10">
    <source>
        <dbReference type="EMBL" id="MDZ5597027.1"/>
    </source>
</evidence>
<sequence>MAVTRMKKVTLIAQSKWQEELLKVLQDLQQVQVRDVFVQNVSNEWVHTYFDGVSPKDISQDLLDYQQKIQKINEAIDFVNHYGSIKVKSQLLKRQNLSLYDLDQLHKEEVIMQQLHEIFDLKQRWETVEQKLRHLSDKEEALFCWQNLDLNFENLDSATTQVYFGQIGSENYEAFKQEVATLNNVYLELVYDDTKVASFACIYLKAKETEVKELFSRFSVVRTRINIQGTVKNSLKAINQEKKQLLKEQRELTEALGQKRKWIDKLQIAEEYLLAQKSRLEAQSKLVTTKHLLVLQGWVGEDEVNLLTQQLAAKLGADTVYIDFEDPTTEEIDQEVPTKLKNHPLIRPFEMLIELYSLPKYNEIDPTPWMFPFFLVFFGMMVADIGYGALMLIGTTIALKVMVFPSGTERFVRFFQILSIPTIIWGIIYNSCFGESLPYKPILSTTNDVIQILLLTVIFGFIQILVGLSLAGYQNIKKKDYAAAITNGFAWQAILVGVLLAVAGKMLGLGQTVYYIGLFLAILGAASIVLIPTFNSQSKVLGFVGGLYDLYGISSYVGDLVSYTRLMALGISGGSIAAAFNLIVSFLPPVVRFTVGIVLLLALHALNIFLSLLGAYVHGVRLQYVEYFGKFYEGGGRKFMPLKSSEKHVNIKWNNENNGGNQK</sequence>
<dbReference type="EMBL" id="NFLC01000002">
    <property type="protein sequence ID" value="OUQ11651.1"/>
    <property type="molecule type" value="Genomic_DNA"/>
</dbReference>
<keyword evidence="3" id="KW-0813">Transport</keyword>
<proteinExistence type="inferred from homology"/>
<feature type="transmembrane region" description="Helical" evidence="9">
    <location>
        <begin position="593"/>
        <end position="617"/>
    </location>
</feature>
<keyword evidence="5 9" id="KW-1133">Transmembrane helix</keyword>
<gene>
    <name evidence="11" type="ORF">B5E88_01975</name>
    <name evidence="10" type="ORF">U1294_02140</name>
</gene>
<dbReference type="GO" id="GO:0046961">
    <property type="term" value="F:proton-transporting ATPase activity, rotational mechanism"/>
    <property type="evidence" value="ECO:0007669"/>
    <property type="project" value="InterPro"/>
</dbReference>
<evidence type="ECO:0000256" key="1">
    <source>
        <dbReference type="ARBA" id="ARBA00004141"/>
    </source>
</evidence>
<evidence type="ECO:0000313" key="12">
    <source>
        <dbReference type="Proteomes" id="UP000196074"/>
    </source>
</evidence>
<dbReference type="GO" id="GO:0051117">
    <property type="term" value="F:ATPase binding"/>
    <property type="evidence" value="ECO:0007669"/>
    <property type="project" value="TreeGrafter"/>
</dbReference>
<dbReference type="AlphaFoldDB" id="A0A1Y4R3I6"/>
<feature type="transmembrane region" description="Helical" evidence="9">
    <location>
        <begin position="411"/>
        <end position="429"/>
    </location>
</feature>
<reference evidence="12" key="1">
    <citation type="submission" date="2017-04" db="EMBL/GenBank/DDBJ databases">
        <title>Function of individual gut microbiota members based on whole genome sequencing of pure cultures obtained from chicken caecum.</title>
        <authorList>
            <person name="Medvecky M."/>
            <person name="Cejkova D."/>
            <person name="Polansky O."/>
            <person name="Karasova D."/>
            <person name="Kubasova T."/>
            <person name="Cizek A."/>
            <person name="Rychlik I."/>
        </authorList>
    </citation>
    <scope>NUCLEOTIDE SEQUENCE [LARGE SCALE GENOMIC DNA]</scope>
    <source>
        <strain evidence="12">An144</strain>
    </source>
</reference>
<reference evidence="11" key="2">
    <citation type="journal article" date="2018" name="BMC Genomics">
        <title>Whole genome sequencing and function prediction of 133 gut anaerobes isolated from chicken caecum in pure cultures.</title>
        <authorList>
            <person name="Medvecky M."/>
            <person name="Cejkova D."/>
            <person name="Polansky O."/>
            <person name="Karasova D."/>
            <person name="Kubasova T."/>
            <person name="Cizek A."/>
            <person name="Rychlik I."/>
        </authorList>
    </citation>
    <scope>NUCLEOTIDE SEQUENCE</scope>
    <source>
        <strain evidence="11">An144</strain>
    </source>
</reference>
<dbReference type="PANTHER" id="PTHR11629">
    <property type="entry name" value="VACUOLAR PROTON ATPASES"/>
    <property type="match status" value="1"/>
</dbReference>
<feature type="transmembrane region" description="Helical" evidence="9">
    <location>
        <begin position="449"/>
        <end position="473"/>
    </location>
</feature>
<keyword evidence="7 9" id="KW-0472">Membrane</keyword>
<dbReference type="Proteomes" id="UP001290582">
    <property type="component" value="Unassembled WGS sequence"/>
</dbReference>
<evidence type="ECO:0000256" key="6">
    <source>
        <dbReference type="ARBA" id="ARBA00023065"/>
    </source>
</evidence>
<evidence type="ECO:0000256" key="7">
    <source>
        <dbReference type="ARBA" id="ARBA00023136"/>
    </source>
</evidence>
<reference evidence="10" key="3">
    <citation type="submission" date="2023-12" db="EMBL/GenBank/DDBJ databases">
        <title>Molecular genomic analyses of Enterococcus cecorum from sepsis oubreaks in broilers.</title>
        <authorList>
            <person name="Rhoads D."/>
            <person name="Alrubaye A."/>
        </authorList>
    </citation>
    <scope>NUCLEOTIDE SEQUENCE</scope>
    <source>
        <strain evidence="10">1755</strain>
    </source>
</reference>
<dbReference type="GO" id="GO:0033179">
    <property type="term" value="C:proton-transporting V-type ATPase, V0 domain"/>
    <property type="evidence" value="ECO:0007669"/>
    <property type="project" value="InterPro"/>
</dbReference>
<protein>
    <submittedName>
        <fullName evidence="11">V-type ATP synthase subunit I</fullName>
    </submittedName>
</protein>
<evidence type="ECO:0000256" key="2">
    <source>
        <dbReference type="ARBA" id="ARBA00009904"/>
    </source>
</evidence>
<comment type="similarity">
    <text evidence="2">Belongs to the V-ATPase 116 kDa subunit family.</text>
</comment>
<dbReference type="RefSeq" id="WP_047334984.1">
    <property type="nucleotide sequence ID" value="NZ_JAXOGJ010000001.1"/>
</dbReference>
<evidence type="ECO:0000256" key="8">
    <source>
        <dbReference type="SAM" id="Coils"/>
    </source>
</evidence>
<dbReference type="GO" id="GO:0007035">
    <property type="term" value="P:vacuolar acidification"/>
    <property type="evidence" value="ECO:0007669"/>
    <property type="project" value="TreeGrafter"/>
</dbReference>
<dbReference type="Pfam" id="PF01496">
    <property type="entry name" value="V_ATPase_I"/>
    <property type="match status" value="1"/>
</dbReference>
<dbReference type="PANTHER" id="PTHR11629:SF63">
    <property type="entry name" value="V-TYPE PROTON ATPASE SUBUNIT A"/>
    <property type="match status" value="1"/>
</dbReference>